<organism evidence="4 5">
    <name type="scientific">Actinokineospora bangkokensis</name>
    <dbReference type="NCBI Taxonomy" id="1193682"/>
    <lineage>
        <taxon>Bacteria</taxon>
        <taxon>Bacillati</taxon>
        <taxon>Actinomycetota</taxon>
        <taxon>Actinomycetes</taxon>
        <taxon>Pseudonocardiales</taxon>
        <taxon>Pseudonocardiaceae</taxon>
        <taxon>Actinokineospora</taxon>
    </lineage>
</organism>
<feature type="region of interest" description="Disordered" evidence="1">
    <location>
        <begin position="1"/>
        <end position="34"/>
    </location>
</feature>
<evidence type="ECO:0000256" key="1">
    <source>
        <dbReference type="SAM" id="MobiDB-lite"/>
    </source>
</evidence>
<gene>
    <name evidence="4" type="ORF">BJP25_00390</name>
</gene>
<feature type="transmembrane region" description="Helical" evidence="2">
    <location>
        <begin position="204"/>
        <end position="225"/>
    </location>
</feature>
<name>A0A1Q9LU70_9PSEU</name>
<dbReference type="EMBL" id="MKQR01000001">
    <property type="protein sequence ID" value="OLR95585.1"/>
    <property type="molecule type" value="Genomic_DNA"/>
</dbReference>
<dbReference type="Pfam" id="PF14219">
    <property type="entry name" value="DUF4328"/>
    <property type="match status" value="1"/>
</dbReference>
<dbReference type="InterPro" id="IPR025565">
    <property type="entry name" value="DUF4328"/>
</dbReference>
<evidence type="ECO:0000259" key="3">
    <source>
        <dbReference type="Pfam" id="PF14219"/>
    </source>
</evidence>
<feature type="domain" description="DUF4328" evidence="3">
    <location>
        <begin position="106"/>
        <end position="264"/>
    </location>
</feature>
<sequence>MHPHQPRFHWVATPPPGAGTPAPPRRRGPYTGPPAYRTPPRWGFPALAWRWPTAVSGLDVEEPTPVDRVRGRGRLAASALWMLAAVALLATGAEVWRYALLLMSRGGALSAGLVEVSDSLVVTGAVLSLVAGFLAVLSSLWWFFTARRLAADTAGYAPPRPDWHLLPSMVIPLVNLVVPGSVVAELEHAVLGRPAGERPRPTPLVRWWWAAWVANAVLFTLAVVWHYRTGVQAEADGVLLTAAANLSAAALAIATEAVVSRFTALLAPIDTTEVRRLRVVKVNAEPDLTLRARPATARR</sequence>
<dbReference type="RefSeq" id="WP_075972714.1">
    <property type="nucleotide sequence ID" value="NZ_MKQR01000001.1"/>
</dbReference>
<dbReference type="Proteomes" id="UP000186040">
    <property type="component" value="Unassembled WGS sequence"/>
</dbReference>
<feature type="transmembrane region" description="Helical" evidence="2">
    <location>
        <begin position="78"/>
        <end position="99"/>
    </location>
</feature>
<feature type="compositionally biased region" description="Pro residues" evidence="1">
    <location>
        <begin position="13"/>
        <end position="23"/>
    </location>
</feature>
<dbReference type="AlphaFoldDB" id="A0A1Q9LU70"/>
<evidence type="ECO:0000313" key="5">
    <source>
        <dbReference type="Proteomes" id="UP000186040"/>
    </source>
</evidence>
<keyword evidence="5" id="KW-1185">Reference proteome</keyword>
<comment type="caution">
    <text evidence="4">The sequence shown here is derived from an EMBL/GenBank/DDBJ whole genome shotgun (WGS) entry which is preliminary data.</text>
</comment>
<protein>
    <recommendedName>
        <fullName evidence="3">DUF4328 domain-containing protein</fullName>
    </recommendedName>
</protein>
<keyword evidence="2" id="KW-1133">Transmembrane helix</keyword>
<keyword evidence="2" id="KW-0472">Membrane</keyword>
<accession>A0A1Q9LU70</accession>
<dbReference type="STRING" id="1193682.BJP25_00390"/>
<keyword evidence="2" id="KW-0812">Transmembrane</keyword>
<feature type="transmembrane region" description="Helical" evidence="2">
    <location>
        <begin position="237"/>
        <end position="259"/>
    </location>
</feature>
<evidence type="ECO:0000313" key="4">
    <source>
        <dbReference type="EMBL" id="OLR95585.1"/>
    </source>
</evidence>
<evidence type="ECO:0000256" key="2">
    <source>
        <dbReference type="SAM" id="Phobius"/>
    </source>
</evidence>
<proteinExistence type="predicted"/>
<reference evidence="4 5" key="1">
    <citation type="submission" date="2016-10" db="EMBL/GenBank/DDBJ databases">
        <title>The Draft Genome Sequence of Actinokineospora bangkokensis 44EHWT reveals the biosynthetic pathway of antifungal compounds Thailandins with unusual extender unit butylmalonyl-CoA.</title>
        <authorList>
            <person name="Greule A."/>
            <person name="Intra B."/>
            <person name="Flemming S."/>
            <person name="Rommel M.G."/>
            <person name="Panbangred W."/>
            <person name="Bechthold A."/>
        </authorList>
    </citation>
    <scope>NUCLEOTIDE SEQUENCE [LARGE SCALE GENOMIC DNA]</scope>
    <source>
        <strain evidence="4 5">44EHW</strain>
    </source>
</reference>
<dbReference type="OrthoDB" id="3689403at2"/>
<feature type="transmembrane region" description="Helical" evidence="2">
    <location>
        <begin position="119"/>
        <end position="144"/>
    </location>
</feature>